<name>A0ABD3Q2V7_9STRA</name>
<feature type="region of interest" description="Disordered" evidence="1">
    <location>
        <begin position="162"/>
        <end position="191"/>
    </location>
</feature>
<sequence length="773" mass="89453">MEPLSPSRFHGERGYNGYGINHSRGSNAPVNYHGEKSHDHERRDHHPSLASPSRFKQQQVAQKMINVDYLNNDNLDKTMDRNYHAATPRRSRENYDFGHDSMAEMQLIPPWETPTNAAAVATAAKPSRNDYVDCYTEPAAYRLQPVPSNNPPFDNRQWEHVRENRQPSRSTQLTTHSEILQSPPKSTKNVSFNTRDKIHQWDDQLDQLKYVDEEFFGVAQFLLEDVHNLTDDFLDKEEEDFELLHALQGNGDWKTTNGAPTTAPAAGVGILSKLFQCVDYKATSAEESYEADDYKPYLGVDGEILDDGVEKNKREKKYKLTDKLIKDFREAVSYRMQKVEDRDHEDGEEDSIAAKTREIARKMDAYGLPTPRGMSLLKDDDDVVAKSNSVRLVRSEKSQPRRNDTHFFPLLPTDNDDDEDVGALHEKEHRHRSNKVTADSSAQSKSSLLSFFSSFFKSKSTPSEEQCQQQLSRIGREIRKVELMNDTTRNAAVQTACARRIAKLNDEKRFYQIIKEQYKIRQMFKTTTMEGVKFACKERMKQLMIELESLDLEKGKDFNITVESKEGVKGHDQKDEDVNWYQRVLQYVNATNNDQYNDQHEPAAQHINYQDDIPSNNEQMQQQYPHQYDQQNNDYNNKLLPLQYQQLQYPQQSFQYHHQEHNHMAHQARGPRKTEVPIQENRHAPFDSQPSYYSEALHHSLPQHHHIHPGPRKSEQVYESSPIPSSDHQSAYHNEKIRMPPRTGNNTTHQLPLATPLPPKKEGLNKLISYLAP</sequence>
<organism evidence="2 3">
    <name type="scientific">Cyclotella cryptica</name>
    <dbReference type="NCBI Taxonomy" id="29204"/>
    <lineage>
        <taxon>Eukaryota</taxon>
        <taxon>Sar</taxon>
        <taxon>Stramenopiles</taxon>
        <taxon>Ochrophyta</taxon>
        <taxon>Bacillariophyta</taxon>
        <taxon>Coscinodiscophyceae</taxon>
        <taxon>Thalassiosirophycidae</taxon>
        <taxon>Stephanodiscales</taxon>
        <taxon>Stephanodiscaceae</taxon>
        <taxon>Cyclotella</taxon>
    </lineage>
</organism>
<feature type="region of interest" description="Disordered" evidence="1">
    <location>
        <begin position="702"/>
        <end position="773"/>
    </location>
</feature>
<accession>A0ABD3Q2V7</accession>
<feature type="region of interest" description="Disordered" evidence="1">
    <location>
        <begin position="393"/>
        <end position="420"/>
    </location>
</feature>
<dbReference type="Proteomes" id="UP001516023">
    <property type="component" value="Unassembled WGS sequence"/>
</dbReference>
<proteinExistence type="predicted"/>
<keyword evidence="3" id="KW-1185">Reference proteome</keyword>
<evidence type="ECO:0000313" key="3">
    <source>
        <dbReference type="Proteomes" id="UP001516023"/>
    </source>
</evidence>
<feature type="compositionally biased region" description="Polar residues" evidence="1">
    <location>
        <begin position="717"/>
        <end position="732"/>
    </location>
</feature>
<feature type="compositionally biased region" description="Basic and acidic residues" evidence="1">
    <location>
        <begin position="33"/>
        <end position="47"/>
    </location>
</feature>
<evidence type="ECO:0000313" key="2">
    <source>
        <dbReference type="EMBL" id="KAL3794159.1"/>
    </source>
</evidence>
<gene>
    <name evidence="2" type="ORF">HJC23_012866</name>
</gene>
<feature type="compositionally biased region" description="Polar residues" evidence="1">
    <location>
        <begin position="167"/>
        <end position="191"/>
    </location>
</feature>
<dbReference type="AlphaFoldDB" id="A0ABD3Q2V7"/>
<comment type="caution">
    <text evidence="2">The sequence shown here is derived from an EMBL/GenBank/DDBJ whole genome shotgun (WGS) entry which is preliminary data.</text>
</comment>
<feature type="region of interest" description="Disordered" evidence="1">
    <location>
        <begin position="1"/>
        <end position="58"/>
    </location>
</feature>
<feature type="compositionally biased region" description="Basic residues" evidence="1">
    <location>
        <begin position="702"/>
        <end position="711"/>
    </location>
</feature>
<dbReference type="EMBL" id="JABMIG020000083">
    <property type="protein sequence ID" value="KAL3794159.1"/>
    <property type="molecule type" value="Genomic_DNA"/>
</dbReference>
<feature type="compositionally biased region" description="Basic and acidic residues" evidence="1">
    <location>
        <begin position="393"/>
        <end position="405"/>
    </location>
</feature>
<protein>
    <submittedName>
        <fullName evidence="2">Uncharacterized protein</fullName>
    </submittedName>
</protein>
<reference evidence="2 3" key="1">
    <citation type="journal article" date="2020" name="G3 (Bethesda)">
        <title>Improved Reference Genome for Cyclotella cryptica CCMP332, a Model for Cell Wall Morphogenesis, Salinity Adaptation, and Lipid Production in Diatoms (Bacillariophyta).</title>
        <authorList>
            <person name="Roberts W.R."/>
            <person name="Downey K.M."/>
            <person name="Ruck E.C."/>
            <person name="Traller J.C."/>
            <person name="Alverson A.J."/>
        </authorList>
    </citation>
    <scope>NUCLEOTIDE SEQUENCE [LARGE SCALE GENOMIC DNA]</scope>
    <source>
        <strain evidence="2 3">CCMP332</strain>
    </source>
</reference>
<evidence type="ECO:0000256" key="1">
    <source>
        <dbReference type="SAM" id="MobiDB-lite"/>
    </source>
</evidence>